<dbReference type="PANTHER" id="PTHR41248">
    <property type="entry name" value="NORD PROTEIN"/>
    <property type="match status" value="1"/>
</dbReference>
<dbReference type="InterPro" id="IPR025861">
    <property type="entry name" value="CobT_VWA_dom"/>
</dbReference>
<dbReference type="Proteomes" id="UP001159937">
    <property type="component" value="Unassembled WGS sequence"/>
</dbReference>
<dbReference type="RefSeq" id="WP_130941174.1">
    <property type="nucleotide sequence ID" value="NZ_JAOCBF010000021.1"/>
</dbReference>
<comment type="caution">
    <text evidence="3">The sequence shown here is derived from an EMBL/GenBank/DDBJ whole genome shotgun (WGS) entry which is preliminary data.</text>
</comment>
<dbReference type="InterPro" id="IPR051928">
    <property type="entry name" value="NorD/CobT"/>
</dbReference>
<feature type="compositionally biased region" description="Basic and acidic residues" evidence="1">
    <location>
        <begin position="315"/>
        <end position="328"/>
    </location>
</feature>
<accession>A0AAJ1KT93</accession>
<dbReference type="AlphaFoldDB" id="A0AAJ1KT93"/>
<dbReference type="PIRSF" id="PIRSF031715">
    <property type="entry name" value="Cob_chel_CobT"/>
    <property type="match status" value="1"/>
</dbReference>
<proteinExistence type="predicted"/>
<name>A0AAJ1KT93_9ENTR</name>
<sequence length="665" mass="73479">MKKTSVKDITKFREAIKNVVSMLVARNIPVIERGDKAYVEYNKAGEPLCICIPSIPDDASDKFLMAVRGFIDHEVAHVLFTDSTKATSFVWNAVEDTFIERKMGEMFKGSRANLINTQKHVIDTVFIPKEMEAIAEKLGDQTRMFMEFYLVPVLRAWNDQTPFIDYMEDRWERVKEPVSILIKHGVDKMIPKISSTSDSVAVAALIVRLLVDKPMESEDPGESKENGEGKGKSSSESSHDDCGDGDLPWHGDDEPEDSEEKDSPGSVDNEEGETESADDGDGGDGGSSKSEEDKKADGIGDEPGDSESGAGDIPKPTKGDLERLESTELPKGAMDMSMEGAMKMIISSESELSTGYRPYERTYDFMGRLEHASEFFRNVLATSPKGFHMYGDADNYMVIPKHEAVFNKKIKPLIGDDIVATLAKDLERTIASQNRNQFVPGQRRGRLHGPSLYRLSVDDDRVFRKLEVKRAVNSCVQIVIDMSGSMRGQKIKTACAAAYTLADALARINVKTMITGFTTSSLAMPGKSEFNRSEALFLPIIKGWETPISSKQTICNLGALAGTMILAENIDGESILALLQHFSGRQEDRKIMIVLSDGSPAAQGRGLTGHLKMVTKQIEQDTDIHLLGIGILTDAPRHFYRDNICLNNVGDLAETLIKQMQRLLS</sequence>
<dbReference type="GO" id="GO:0009236">
    <property type="term" value="P:cobalamin biosynthetic process"/>
    <property type="evidence" value="ECO:0007669"/>
    <property type="project" value="InterPro"/>
</dbReference>
<dbReference type="InterPro" id="IPR036465">
    <property type="entry name" value="vWFA_dom_sf"/>
</dbReference>
<dbReference type="EMBL" id="JAOCBF010000021">
    <property type="protein sequence ID" value="MDH0964459.1"/>
    <property type="molecule type" value="Genomic_DNA"/>
</dbReference>
<dbReference type="PANTHER" id="PTHR41248:SF1">
    <property type="entry name" value="NORD PROTEIN"/>
    <property type="match status" value="1"/>
</dbReference>
<dbReference type="Pfam" id="PF11775">
    <property type="entry name" value="CobT_C"/>
    <property type="match status" value="1"/>
</dbReference>
<dbReference type="Gene3D" id="3.40.50.410">
    <property type="entry name" value="von Willebrand factor, type A domain"/>
    <property type="match status" value="1"/>
</dbReference>
<feature type="compositionally biased region" description="Basic and acidic residues" evidence="1">
    <location>
        <begin position="289"/>
        <end position="298"/>
    </location>
</feature>
<evidence type="ECO:0000259" key="2">
    <source>
        <dbReference type="Pfam" id="PF11775"/>
    </source>
</evidence>
<feature type="region of interest" description="Disordered" evidence="1">
    <location>
        <begin position="214"/>
        <end position="334"/>
    </location>
</feature>
<evidence type="ECO:0000313" key="3">
    <source>
        <dbReference type="EMBL" id="MDH0964459.1"/>
    </source>
</evidence>
<dbReference type="InterPro" id="IPR006538">
    <property type="entry name" value="CobT"/>
</dbReference>
<evidence type="ECO:0000313" key="4">
    <source>
        <dbReference type="Proteomes" id="UP001159937"/>
    </source>
</evidence>
<organism evidence="3 4">
    <name type="scientific">Klebsiella michiganensis</name>
    <dbReference type="NCBI Taxonomy" id="1134687"/>
    <lineage>
        <taxon>Bacteria</taxon>
        <taxon>Pseudomonadati</taxon>
        <taxon>Pseudomonadota</taxon>
        <taxon>Gammaproteobacteria</taxon>
        <taxon>Enterobacterales</taxon>
        <taxon>Enterobacteriaceae</taxon>
        <taxon>Klebsiella/Raoultella group</taxon>
        <taxon>Klebsiella</taxon>
    </lineage>
</organism>
<dbReference type="Pfam" id="PF06213">
    <property type="entry name" value="CobT"/>
    <property type="match status" value="1"/>
</dbReference>
<feature type="compositionally biased region" description="Basic and acidic residues" evidence="1">
    <location>
        <begin position="214"/>
        <end position="252"/>
    </location>
</feature>
<feature type="domain" description="Cobalamin biosynthesis protein CobT VWA" evidence="2">
    <location>
        <begin position="462"/>
        <end position="665"/>
    </location>
</feature>
<evidence type="ECO:0000256" key="1">
    <source>
        <dbReference type="SAM" id="MobiDB-lite"/>
    </source>
</evidence>
<feature type="compositionally biased region" description="Acidic residues" evidence="1">
    <location>
        <begin position="268"/>
        <end position="282"/>
    </location>
</feature>
<protein>
    <submittedName>
        <fullName evidence="3">Cobalamin biosynthesis protein CobT</fullName>
    </submittedName>
</protein>
<dbReference type="SUPFAM" id="SSF53300">
    <property type="entry name" value="vWA-like"/>
    <property type="match status" value="1"/>
</dbReference>
<reference evidence="3" key="1">
    <citation type="submission" date="2022-09" db="EMBL/GenBank/DDBJ databases">
        <title>Intensive care unit water sources are persistently colonized with multi-drug resistant bacteria and are the site of extensive horizontal gene transfer of antibiotic resistance genes.</title>
        <authorList>
            <person name="Diorio-Toth L."/>
        </authorList>
    </citation>
    <scope>NUCLEOTIDE SEQUENCE</scope>
    <source>
        <strain evidence="3">GD03918</strain>
    </source>
</reference>
<gene>
    <name evidence="3" type="ORF">N5C89_16610</name>
</gene>